<organism evidence="1 2">
    <name type="scientific">Miscanthus lutarioriparius</name>
    <dbReference type="NCBI Taxonomy" id="422564"/>
    <lineage>
        <taxon>Eukaryota</taxon>
        <taxon>Viridiplantae</taxon>
        <taxon>Streptophyta</taxon>
        <taxon>Embryophyta</taxon>
        <taxon>Tracheophyta</taxon>
        <taxon>Spermatophyta</taxon>
        <taxon>Magnoliopsida</taxon>
        <taxon>Liliopsida</taxon>
        <taxon>Poales</taxon>
        <taxon>Poaceae</taxon>
        <taxon>PACMAD clade</taxon>
        <taxon>Panicoideae</taxon>
        <taxon>Andropogonodae</taxon>
        <taxon>Andropogoneae</taxon>
        <taxon>Saccharinae</taxon>
        <taxon>Miscanthus</taxon>
    </lineage>
</organism>
<proteinExistence type="predicted"/>
<evidence type="ECO:0000313" key="1">
    <source>
        <dbReference type="EMBL" id="CAD6256699.1"/>
    </source>
</evidence>
<reference evidence="1" key="1">
    <citation type="submission" date="2020-10" db="EMBL/GenBank/DDBJ databases">
        <authorList>
            <person name="Han B."/>
            <person name="Lu T."/>
            <person name="Zhao Q."/>
            <person name="Huang X."/>
            <person name="Zhao Y."/>
        </authorList>
    </citation>
    <scope>NUCLEOTIDE SEQUENCE</scope>
</reference>
<sequence>MACFIELTNVVKFDGTRNFGLWQTRVKDLLAQQSISKVLSGIKPEKVDDDKWEEMQMQAQACATIRLCLSDQIMYHVMEETSPKKIWDKLASQFMSKTVTQKLYLKQKLFGLKMQEGSDLAEHINVSNQLIADLVKVDDEDNALILLCSLPRSYEHLVTTLTYGKEDIKVEDIVAALLAHDQRRKNNATEESFGDAFLVRGGRGVEDKRGKKKKGPRCFKCKRCLVKFYSLPSCISRNSCSVIPMATACF</sequence>
<dbReference type="PANTHER" id="PTHR47481:SF22">
    <property type="entry name" value="RETROTRANSPOSON GAG DOMAIN-CONTAINING PROTEIN"/>
    <property type="match status" value="1"/>
</dbReference>
<name>A0A811QBN3_9POAL</name>
<dbReference type="OrthoDB" id="786521at2759"/>
<dbReference type="Proteomes" id="UP000604825">
    <property type="component" value="Unassembled WGS sequence"/>
</dbReference>
<dbReference type="AlphaFoldDB" id="A0A811QBN3"/>
<dbReference type="Pfam" id="PF14223">
    <property type="entry name" value="Retrotran_gag_2"/>
    <property type="match status" value="1"/>
</dbReference>
<evidence type="ECO:0008006" key="3">
    <source>
        <dbReference type="Google" id="ProtNLM"/>
    </source>
</evidence>
<evidence type="ECO:0000313" key="2">
    <source>
        <dbReference type="Proteomes" id="UP000604825"/>
    </source>
</evidence>
<comment type="caution">
    <text evidence="1">The sequence shown here is derived from an EMBL/GenBank/DDBJ whole genome shotgun (WGS) entry which is preliminary data.</text>
</comment>
<gene>
    <name evidence="1" type="ORF">NCGR_LOCUS40202</name>
</gene>
<accession>A0A811QBN3</accession>
<keyword evidence="2" id="KW-1185">Reference proteome</keyword>
<protein>
    <recommendedName>
        <fullName evidence="3">Retrovirus-related Pol polyprotein from transposon TNT 1-94</fullName>
    </recommendedName>
</protein>
<dbReference type="EMBL" id="CAJGYO010000010">
    <property type="protein sequence ID" value="CAD6256699.1"/>
    <property type="molecule type" value="Genomic_DNA"/>
</dbReference>
<dbReference type="PANTHER" id="PTHR47481">
    <property type="match status" value="1"/>
</dbReference>